<evidence type="ECO:0000256" key="4">
    <source>
        <dbReference type="ARBA" id="ARBA00022989"/>
    </source>
</evidence>
<keyword evidence="5 7" id="KW-0472">Membrane</keyword>
<feature type="compositionally biased region" description="Low complexity" evidence="6">
    <location>
        <begin position="248"/>
        <end position="263"/>
    </location>
</feature>
<feature type="transmembrane region" description="Helical" evidence="7">
    <location>
        <begin position="190"/>
        <end position="212"/>
    </location>
</feature>
<feature type="transmembrane region" description="Helical" evidence="7">
    <location>
        <begin position="161"/>
        <end position="183"/>
    </location>
</feature>
<sequence>MIRDLLALAHDPSAWAALATLVVMELVLGVDNLVFIAILSNKLPHPSSSNARRIGISLSLIFRILLVAAAGFIVRLTEPLFAAFGRDFSWRDLILIGGGMFLVWKATSEIHETVDTDEEEPEKPAKPARFGTVVAQIVLLDIVFSIDSIITAVGMTDSVPIMITAVILAVAGMILAADALAAFIHKNPTIVMLALGFLLLIGTTLVADGFGFHFPKGYIYAAMAFSGVIEALNMLARRKKSRAGTHYPPARRSSLSAPPASSSAPPPTASPPKQPGARKIGQRRRRR</sequence>
<evidence type="ECO:0000256" key="7">
    <source>
        <dbReference type="SAM" id="Phobius"/>
    </source>
</evidence>
<keyword evidence="3 7" id="KW-0812">Transmembrane</keyword>
<proteinExistence type="inferred from homology"/>
<comment type="similarity">
    <text evidence="2">Belongs to the TerC family.</text>
</comment>
<dbReference type="STRING" id="1612308.SAMN05444581_101142"/>
<dbReference type="Proteomes" id="UP000198755">
    <property type="component" value="Unassembled WGS sequence"/>
</dbReference>
<evidence type="ECO:0000256" key="1">
    <source>
        <dbReference type="ARBA" id="ARBA00004141"/>
    </source>
</evidence>
<dbReference type="Pfam" id="PF03741">
    <property type="entry name" value="TerC"/>
    <property type="match status" value="1"/>
</dbReference>
<evidence type="ECO:0000313" key="9">
    <source>
        <dbReference type="Proteomes" id="UP000198755"/>
    </source>
</evidence>
<feature type="transmembrane region" description="Helical" evidence="7">
    <location>
        <begin position="15"/>
        <end position="39"/>
    </location>
</feature>
<dbReference type="PANTHER" id="PTHR30238:SF4">
    <property type="entry name" value="SLL1022 PROTEIN"/>
    <property type="match status" value="1"/>
</dbReference>
<keyword evidence="4 7" id="KW-1133">Transmembrane helix</keyword>
<feature type="transmembrane region" description="Helical" evidence="7">
    <location>
        <begin position="218"/>
        <end position="236"/>
    </location>
</feature>
<dbReference type="RefSeq" id="WP_342028884.1">
    <property type="nucleotide sequence ID" value="NZ_FOSN01000001.1"/>
</dbReference>
<evidence type="ECO:0000256" key="3">
    <source>
        <dbReference type="ARBA" id="ARBA00022692"/>
    </source>
</evidence>
<name>A0A1I3VVS0_9HYPH</name>
<organism evidence="8 9">
    <name type="scientific">Methylocapsa palsarum</name>
    <dbReference type="NCBI Taxonomy" id="1612308"/>
    <lineage>
        <taxon>Bacteria</taxon>
        <taxon>Pseudomonadati</taxon>
        <taxon>Pseudomonadota</taxon>
        <taxon>Alphaproteobacteria</taxon>
        <taxon>Hyphomicrobiales</taxon>
        <taxon>Beijerinckiaceae</taxon>
        <taxon>Methylocapsa</taxon>
    </lineage>
</organism>
<keyword evidence="9" id="KW-1185">Reference proteome</keyword>
<feature type="transmembrane region" description="Helical" evidence="7">
    <location>
        <begin position="133"/>
        <end position="155"/>
    </location>
</feature>
<feature type="transmembrane region" description="Helical" evidence="7">
    <location>
        <begin position="60"/>
        <end position="76"/>
    </location>
</feature>
<evidence type="ECO:0000256" key="2">
    <source>
        <dbReference type="ARBA" id="ARBA00007511"/>
    </source>
</evidence>
<feature type="compositionally biased region" description="Pro residues" evidence="6">
    <location>
        <begin position="264"/>
        <end position="274"/>
    </location>
</feature>
<gene>
    <name evidence="8" type="ORF">SAMN05444581_101142</name>
</gene>
<reference evidence="8 9" key="1">
    <citation type="submission" date="2016-10" db="EMBL/GenBank/DDBJ databases">
        <authorList>
            <person name="de Groot N.N."/>
        </authorList>
    </citation>
    <scope>NUCLEOTIDE SEQUENCE [LARGE SCALE GENOMIC DNA]</scope>
    <source>
        <strain evidence="8 9">NE2</strain>
    </source>
</reference>
<evidence type="ECO:0000256" key="6">
    <source>
        <dbReference type="SAM" id="MobiDB-lite"/>
    </source>
</evidence>
<dbReference type="GO" id="GO:0016020">
    <property type="term" value="C:membrane"/>
    <property type="evidence" value="ECO:0007669"/>
    <property type="project" value="UniProtKB-SubCell"/>
</dbReference>
<evidence type="ECO:0000313" key="8">
    <source>
        <dbReference type="EMBL" id="SFJ99292.1"/>
    </source>
</evidence>
<accession>A0A1I3VVS0</accession>
<dbReference type="AlphaFoldDB" id="A0A1I3VVS0"/>
<evidence type="ECO:0000256" key="5">
    <source>
        <dbReference type="ARBA" id="ARBA00023136"/>
    </source>
</evidence>
<dbReference type="PANTHER" id="PTHR30238">
    <property type="entry name" value="MEMBRANE BOUND PREDICTED REDOX MODULATOR"/>
    <property type="match status" value="1"/>
</dbReference>
<dbReference type="EMBL" id="FOSN01000001">
    <property type="protein sequence ID" value="SFJ99292.1"/>
    <property type="molecule type" value="Genomic_DNA"/>
</dbReference>
<comment type="subcellular location">
    <subcellularLocation>
        <location evidence="1">Membrane</location>
        <topology evidence="1">Multi-pass membrane protein</topology>
    </subcellularLocation>
</comment>
<dbReference type="InterPro" id="IPR005496">
    <property type="entry name" value="Integral_membrane_TerC"/>
</dbReference>
<feature type="region of interest" description="Disordered" evidence="6">
    <location>
        <begin position="243"/>
        <end position="287"/>
    </location>
</feature>
<protein>
    <submittedName>
        <fullName evidence="8">Membrane protein TerC, possibly involved in tellurium resistance</fullName>
    </submittedName>
</protein>